<accession>A0AAD4D3W4</accession>
<dbReference type="EMBL" id="JAAAIL010002381">
    <property type="protein sequence ID" value="KAG0257756.1"/>
    <property type="molecule type" value="Genomic_DNA"/>
</dbReference>
<dbReference type="GO" id="GO:0046872">
    <property type="term" value="F:metal ion binding"/>
    <property type="evidence" value="ECO:0007669"/>
    <property type="project" value="UniProtKB-KW"/>
</dbReference>
<dbReference type="Gene3D" id="3.20.20.370">
    <property type="entry name" value="Glycoside hydrolase/deacetylase"/>
    <property type="match status" value="1"/>
</dbReference>
<keyword evidence="7" id="KW-1185">Reference proteome</keyword>
<evidence type="ECO:0000256" key="4">
    <source>
        <dbReference type="SAM" id="SignalP"/>
    </source>
</evidence>
<name>A0AAD4D3W4_9FUNG</name>
<dbReference type="AlphaFoldDB" id="A0AAD4D3W4"/>
<organism evidence="6 7">
    <name type="scientific">Linnemannia exigua</name>
    <dbReference type="NCBI Taxonomy" id="604196"/>
    <lineage>
        <taxon>Eukaryota</taxon>
        <taxon>Fungi</taxon>
        <taxon>Fungi incertae sedis</taxon>
        <taxon>Mucoromycota</taxon>
        <taxon>Mortierellomycotina</taxon>
        <taxon>Mortierellomycetes</taxon>
        <taxon>Mortierellales</taxon>
        <taxon>Mortierellaceae</taxon>
        <taxon>Linnemannia</taxon>
    </lineage>
</organism>
<proteinExistence type="predicted"/>
<dbReference type="InterPro" id="IPR011330">
    <property type="entry name" value="Glyco_hydro/deAcase_b/a-brl"/>
</dbReference>
<sequence length="410" mass="44230">MVLLGSVALAITLLSAVADAAAPHNIPHKADISHPKGSSPWPDYGEKPKTNTPEVKAWVKSVDWSKVPKLPIRKTESPGDPPECPDKDVPKGDCWWTCSGCYAPDDVYECPAKNDWGLTFDDGPEPGVTEGVLGLLKEKKVTATFFVTGMKSSKAPWLLQDTLDQGHHLASHTWSHSALTTLTNEEIVAELKWTEKYIFDHTGYKVKYYRPPYGDVDNRVRAIARELGFTTVIWSNDWDTQDWQLSENTITPKKIVGIFNSGLKSLPERKKGVITLEHDSDKQMVTMARTLLDMGLKKGMKPKNIAQCLNDKVGYNAVPAPAIAPPKKPVADVKPAAAAGVVDGEDVKQAGGVEPEVSIPSSPKDDKEQAGAGPKVAAGAPEKKSSASTVSAGLSVAGWTLAAIAFSFVL</sequence>
<gene>
    <name evidence="6" type="primary">CDA2_6</name>
    <name evidence="6" type="ORF">BGZ95_005147</name>
</gene>
<dbReference type="PANTHER" id="PTHR10587">
    <property type="entry name" value="GLYCOSYL TRANSFERASE-RELATED"/>
    <property type="match status" value="1"/>
</dbReference>
<dbReference type="InterPro" id="IPR002509">
    <property type="entry name" value="NODB_dom"/>
</dbReference>
<keyword evidence="4" id="KW-0732">Signal</keyword>
<dbReference type="InterPro" id="IPR050248">
    <property type="entry name" value="Polysacc_deacetylase_ArnD"/>
</dbReference>
<evidence type="ECO:0000313" key="6">
    <source>
        <dbReference type="EMBL" id="KAG0257756.1"/>
    </source>
</evidence>
<keyword evidence="1" id="KW-0479">Metal-binding</keyword>
<dbReference type="SUPFAM" id="SSF88713">
    <property type="entry name" value="Glycoside hydrolase/deacetylase"/>
    <property type="match status" value="1"/>
</dbReference>
<protein>
    <submittedName>
        <fullName evidence="6">Chitin deacetylase</fullName>
    </submittedName>
</protein>
<dbReference type="GO" id="GO:0005975">
    <property type="term" value="P:carbohydrate metabolic process"/>
    <property type="evidence" value="ECO:0007669"/>
    <property type="project" value="InterPro"/>
</dbReference>
<feature type="region of interest" description="Disordered" evidence="3">
    <location>
        <begin position="26"/>
        <end position="52"/>
    </location>
</feature>
<keyword evidence="2" id="KW-0378">Hydrolase</keyword>
<evidence type="ECO:0000259" key="5">
    <source>
        <dbReference type="PROSITE" id="PS51677"/>
    </source>
</evidence>
<comment type="caution">
    <text evidence="6">The sequence shown here is derived from an EMBL/GenBank/DDBJ whole genome shotgun (WGS) entry which is preliminary data.</text>
</comment>
<dbReference type="GO" id="GO:0016020">
    <property type="term" value="C:membrane"/>
    <property type="evidence" value="ECO:0007669"/>
    <property type="project" value="TreeGrafter"/>
</dbReference>
<feature type="region of interest" description="Disordered" evidence="3">
    <location>
        <begin position="345"/>
        <end position="389"/>
    </location>
</feature>
<evidence type="ECO:0000256" key="2">
    <source>
        <dbReference type="ARBA" id="ARBA00022801"/>
    </source>
</evidence>
<feature type="chain" id="PRO_5042007147" evidence="4">
    <location>
        <begin position="21"/>
        <end position="410"/>
    </location>
</feature>
<evidence type="ECO:0000313" key="7">
    <source>
        <dbReference type="Proteomes" id="UP001194580"/>
    </source>
</evidence>
<dbReference type="PANTHER" id="PTHR10587:SF133">
    <property type="entry name" value="CHITIN DEACETYLASE 1-RELATED"/>
    <property type="match status" value="1"/>
</dbReference>
<dbReference type="Pfam" id="PF01522">
    <property type="entry name" value="Polysacc_deac_1"/>
    <property type="match status" value="1"/>
</dbReference>
<reference evidence="6" key="1">
    <citation type="journal article" date="2020" name="Fungal Divers.">
        <title>Resolving the Mortierellaceae phylogeny through synthesis of multi-gene phylogenetics and phylogenomics.</title>
        <authorList>
            <person name="Vandepol N."/>
            <person name="Liber J."/>
            <person name="Desiro A."/>
            <person name="Na H."/>
            <person name="Kennedy M."/>
            <person name="Barry K."/>
            <person name="Grigoriev I.V."/>
            <person name="Miller A.N."/>
            <person name="O'Donnell K."/>
            <person name="Stajich J.E."/>
            <person name="Bonito G."/>
        </authorList>
    </citation>
    <scope>NUCLEOTIDE SEQUENCE</scope>
    <source>
        <strain evidence="6">NRRL 28262</strain>
    </source>
</reference>
<feature type="signal peptide" evidence="4">
    <location>
        <begin position="1"/>
        <end position="20"/>
    </location>
</feature>
<evidence type="ECO:0000256" key="3">
    <source>
        <dbReference type="SAM" id="MobiDB-lite"/>
    </source>
</evidence>
<dbReference type="PROSITE" id="PS51677">
    <property type="entry name" value="NODB"/>
    <property type="match status" value="1"/>
</dbReference>
<dbReference type="GO" id="GO:0009272">
    <property type="term" value="P:fungal-type cell wall biogenesis"/>
    <property type="evidence" value="ECO:0007669"/>
    <property type="project" value="UniProtKB-ARBA"/>
</dbReference>
<evidence type="ECO:0000256" key="1">
    <source>
        <dbReference type="ARBA" id="ARBA00022723"/>
    </source>
</evidence>
<dbReference type="GO" id="GO:0004099">
    <property type="term" value="F:chitin deacetylase activity"/>
    <property type="evidence" value="ECO:0007669"/>
    <property type="project" value="TreeGrafter"/>
</dbReference>
<dbReference type="Proteomes" id="UP001194580">
    <property type="component" value="Unassembled WGS sequence"/>
</dbReference>
<feature type="domain" description="NodB homology" evidence="5">
    <location>
        <begin position="114"/>
        <end position="303"/>
    </location>
</feature>
<feature type="compositionally biased region" description="Low complexity" evidence="3">
    <location>
        <begin position="370"/>
        <end position="380"/>
    </location>
</feature>